<dbReference type="AlphaFoldDB" id="A0AAD7FCP1"/>
<keyword evidence="3" id="KW-1185">Reference proteome</keyword>
<accession>A0AAD7FCP1</accession>
<dbReference type="CDD" id="cd11296">
    <property type="entry name" value="O-FucT_like"/>
    <property type="match status" value="1"/>
</dbReference>
<keyword evidence="1" id="KW-0812">Transmembrane</keyword>
<reference evidence="2" key="1">
    <citation type="submission" date="2023-03" db="EMBL/GenBank/DDBJ databases">
        <title>Massive genome expansion in bonnet fungi (Mycena s.s.) driven by repeated elements and novel gene families across ecological guilds.</title>
        <authorList>
            <consortium name="Lawrence Berkeley National Laboratory"/>
            <person name="Harder C.B."/>
            <person name="Miyauchi S."/>
            <person name="Viragh M."/>
            <person name="Kuo A."/>
            <person name="Thoen E."/>
            <person name="Andreopoulos B."/>
            <person name="Lu D."/>
            <person name="Skrede I."/>
            <person name="Drula E."/>
            <person name="Henrissat B."/>
            <person name="Morin E."/>
            <person name="Kohler A."/>
            <person name="Barry K."/>
            <person name="LaButti K."/>
            <person name="Morin E."/>
            <person name="Salamov A."/>
            <person name="Lipzen A."/>
            <person name="Mereny Z."/>
            <person name="Hegedus B."/>
            <person name="Baldrian P."/>
            <person name="Stursova M."/>
            <person name="Weitz H."/>
            <person name="Taylor A."/>
            <person name="Grigoriev I.V."/>
            <person name="Nagy L.G."/>
            <person name="Martin F."/>
            <person name="Kauserud H."/>
        </authorList>
    </citation>
    <scope>NUCLEOTIDE SEQUENCE</scope>
    <source>
        <strain evidence="2">9284</strain>
    </source>
</reference>
<protein>
    <submittedName>
        <fullName evidence="2">Uncharacterized protein</fullName>
    </submittedName>
</protein>
<proteinExistence type="predicted"/>
<organism evidence="2 3">
    <name type="scientific">Roridomyces roridus</name>
    <dbReference type="NCBI Taxonomy" id="1738132"/>
    <lineage>
        <taxon>Eukaryota</taxon>
        <taxon>Fungi</taxon>
        <taxon>Dikarya</taxon>
        <taxon>Basidiomycota</taxon>
        <taxon>Agaricomycotina</taxon>
        <taxon>Agaricomycetes</taxon>
        <taxon>Agaricomycetidae</taxon>
        <taxon>Agaricales</taxon>
        <taxon>Marasmiineae</taxon>
        <taxon>Mycenaceae</taxon>
        <taxon>Roridomyces</taxon>
    </lineage>
</organism>
<dbReference type="EMBL" id="JARKIF010000023">
    <property type="protein sequence ID" value="KAJ7615972.1"/>
    <property type="molecule type" value="Genomic_DNA"/>
</dbReference>
<comment type="caution">
    <text evidence="2">The sequence shown here is derived from an EMBL/GenBank/DDBJ whole genome shotgun (WGS) entry which is preliminary data.</text>
</comment>
<dbReference type="Gene3D" id="3.40.50.11350">
    <property type="match status" value="1"/>
</dbReference>
<keyword evidence="1" id="KW-0472">Membrane</keyword>
<name>A0AAD7FCP1_9AGAR</name>
<evidence type="ECO:0000256" key="1">
    <source>
        <dbReference type="SAM" id="Phobius"/>
    </source>
</evidence>
<feature type="transmembrane region" description="Helical" evidence="1">
    <location>
        <begin position="12"/>
        <end position="29"/>
    </location>
</feature>
<evidence type="ECO:0000313" key="2">
    <source>
        <dbReference type="EMBL" id="KAJ7615972.1"/>
    </source>
</evidence>
<keyword evidence="1" id="KW-1133">Transmembrane helix</keyword>
<evidence type="ECO:0000313" key="3">
    <source>
        <dbReference type="Proteomes" id="UP001221142"/>
    </source>
</evidence>
<gene>
    <name evidence="2" type="ORF">FB45DRAFT_935035</name>
</gene>
<dbReference type="Proteomes" id="UP001221142">
    <property type="component" value="Unassembled WGS sequence"/>
</dbReference>
<sequence>MLHLKPRIIYRGALCACLALFFLWCWVILRPVQDPLGHPTFSDIREYERRLPQHSGHSTNSRRRYLYLPQEASGSGWNNAFQASLVNSHLAYLANRGYVFRDFVASAHPPFPDTLPDGSRRPLSIPMNAFTSGPTGGGHLGIDPDVDEPRAISKEWWDKLCPPSEVVEVNLDETLKVLNLTDDTSGMETLTRWADKLGKMEAPCVMISNGEPFDWLAMAAPTKVLEIWPSYGTSPALIQFKWSPLVGRALSRNYDLLTLDPHSIPPALIPSYTPPRKGIIGLGKSTPYPLSSFTPYPASSTPITGLLALHVRRGDYAEHCRRLASLGTGYNAWNAFGRPDVRAAHPTLPALPDYLDVPEGVSREDASYAHCWPTAESIVQRVHTVRKDSAVSGLQLRSVYIATNGEPEWVAQLMAQLKADNWDLVSTSLDMKLMRDERAVAQAVDMSVLVAAEMFIGVGFSSLSSNVVQLRLAGGRMPETNRFW</sequence>